<keyword evidence="1" id="KW-0694">RNA-binding</keyword>
<dbReference type="SUPFAM" id="SSF54928">
    <property type="entry name" value="RNA-binding domain, RBD"/>
    <property type="match status" value="1"/>
</dbReference>
<organism evidence="4 5">
    <name type="scientific">Symbiodinium natans</name>
    <dbReference type="NCBI Taxonomy" id="878477"/>
    <lineage>
        <taxon>Eukaryota</taxon>
        <taxon>Sar</taxon>
        <taxon>Alveolata</taxon>
        <taxon>Dinophyceae</taxon>
        <taxon>Suessiales</taxon>
        <taxon>Symbiodiniaceae</taxon>
        <taxon>Symbiodinium</taxon>
    </lineage>
</organism>
<dbReference type="EMBL" id="CAJNDS010001791">
    <property type="protein sequence ID" value="CAE7279666.1"/>
    <property type="molecule type" value="Genomic_DNA"/>
</dbReference>
<dbReference type="InterPro" id="IPR035979">
    <property type="entry name" value="RBD_domain_sf"/>
</dbReference>
<dbReference type="OrthoDB" id="417481at2759"/>
<comment type="caution">
    <text evidence="4">The sequence shown here is derived from an EMBL/GenBank/DDBJ whole genome shotgun (WGS) entry which is preliminary data.</text>
</comment>
<dbReference type="Gene3D" id="3.30.70.330">
    <property type="match status" value="1"/>
</dbReference>
<evidence type="ECO:0000256" key="1">
    <source>
        <dbReference type="PROSITE-ProRule" id="PRU00176"/>
    </source>
</evidence>
<keyword evidence="5" id="KW-1185">Reference proteome</keyword>
<dbReference type="AlphaFoldDB" id="A0A812MY89"/>
<dbReference type="InterPro" id="IPR012677">
    <property type="entry name" value="Nucleotide-bd_a/b_plait_sf"/>
</dbReference>
<dbReference type="GO" id="GO:0003723">
    <property type="term" value="F:RNA binding"/>
    <property type="evidence" value="ECO:0007669"/>
    <property type="project" value="UniProtKB-UniRule"/>
</dbReference>
<dbReference type="InterPro" id="IPR007201">
    <property type="entry name" value="Mei2-like_Rrm_C"/>
</dbReference>
<dbReference type="CDD" id="cd12277">
    <property type="entry name" value="RRM3_MEI2_EAR1_like"/>
    <property type="match status" value="1"/>
</dbReference>
<protein>
    <submittedName>
        <fullName evidence="4">ML5 protein</fullName>
    </submittedName>
</protein>
<dbReference type="PROSITE" id="PS50102">
    <property type="entry name" value="RRM"/>
    <property type="match status" value="1"/>
</dbReference>
<dbReference type="Proteomes" id="UP000604046">
    <property type="component" value="Unassembled WGS sequence"/>
</dbReference>
<feature type="domain" description="RRM" evidence="3">
    <location>
        <begin position="204"/>
        <end position="291"/>
    </location>
</feature>
<reference evidence="4" key="1">
    <citation type="submission" date="2021-02" db="EMBL/GenBank/DDBJ databases">
        <authorList>
            <person name="Dougan E. K."/>
            <person name="Rhodes N."/>
            <person name="Thang M."/>
            <person name="Chan C."/>
        </authorList>
    </citation>
    <scope>NUCLEOTIDE SEQUENCE</scope>
</reference>
<dbReference type="Pfam" id="PF04059">
    <property type="entry name" value="RRM_2"/>
    <property type="match status" value="1"/>
</dbReference>
<evidence type="ECO:0000313" key="4">
    <source>
        <dbReference type="EMBL" id="CAE7279666.1"/>
    </source>
</evidence>
<evidence type="ECO:0000313" key="5">
    <source>
        <dbReference type="Proteomes" id="UP000604046"/>
    </source>
</evidence>
<evidence type="ECO:0000259" key="3">
    <source>
        <dbReference type="PROSITE" id="PS50102"/>
    </source>
</evidence>
<gene>
    <name evidence="4" type="primary">ML5</name>
    <name evidence="4" type="ORF">SNAT2548_LOCUS14822</name>
</gene>
<feature type="region of interest" description="Disordered" evidence="2">
    <location>
        <begin position="65"/>
        <end position="94"/>
    </location>
</feature>
<feature type="compositionally biased region" description="Polar residues" evidence="2">
    <location>
        <begin position="71"/>
        <end position="83"/>
    </location>
</feature>
<sequence length="335" mass="38151">MCLDTKETKAAEVLSMEEQVRKLDARHREQAERLQMLQKMEKQKMMELQTAEIQREFWEGEITDDEDSIGQYPSSPTSPQANRSRGFDGTTGMPSSLTLASPPCNMPRPFQTAVLLPLVVNGPEHMSALNQGFNHGRMLPPVHTPTGGSALERNMQFQNVSIEMKDGCGTEIALERVCRHSRGNNLRKKSQRAAHSDQWQDNTVTVMMRNIPPHHTQQKLVDELHGRGFEGCYDFLYLPHNFELNINVGYAFINFTEPKYASAFYRQLDGQCLTKYMRQKGKFIRVHPAQLQGYEATYDHFMRTKIGQKQDPAFSPIFAVAKKAHEGAPRRDGHA</sequence>
<accession>A0A812MY89</accession>
<proteinExistence type="predicted"/>
<name>A0A812MY89_9DINO</name>
<evidence type="ECO:0000256" key="2">
    <source>
        <dbReference type="SAM" id="MobiDB-lite"/>
    </source>
</evidence>
<dbReference type="InterPro" id="IPR000504">
    <property type="entry name" value="RRM_dom"/>
</dbReference>